<dbReference type="SMART" id="SM00361">
    <property type="entry name" value="RRM_1"/>
    <property type="match status" value="2"/>
</dbReference>
<evidence type="ECO:0000256" key="3">
    <source>
        <dbReference type="ARBA" id="ARBA00022884"/>
    </source>
</evidence>
<dbReference type="GO" id="GO:0005634">
    <property type="term" value="C:nucleus"/>
    <property type="evidence" value="ECO:0007669"/>
    <property type="project" value="UniProtKB-SubCell"/>
</dbReference>
<dbReference type="GO" id="GO:0003729">
    <property type="term" value="F:mRNA binding"/>
    <property type="evidence" value="ECO:0007669"/>
    <property type="project" value="TreeGrafter"/>
</dbReference>
<keyword evidence="6" id="KW-0472">Membrane</keyword>
<keyword evidence="3 5" id="KW-0694">RNA-binding</keyword>
<keyword evidence="2" id="KW-0677">Repeat</keyword>
<sequence length="353" mass="40008">TYSQEFSWCSLELIVRINFNILNFCLNLLYKTTLVVVTFIITICSYQRGYFLLMIKMSVSPTNLIINYLPQNLADDGLKNIFSQIGVVESCKIMRDFKTGYSYGFAFVNYVTPEDAQKAIQQLNGYQIGSKHIKVSYARPSGENIKDTNLYVTNLPRDITEYNLKKMFEDFGEIVQMNLLKDKETGSSRGVAFVRYNQRCEAQMAISQLDGQTLPGSSAPLSVRVAQDHGKQKAHYYAGWQAGLRQNHQQVSLFGPHPSFMSRFNSLRWHTRPYPNTKIGREQLVVNKVKRFQPYSPYSQQTGSSSHQTDSMGANSVFSQQPAVFPTTSLQTGKMGAKFGSMQCAGVRRFMPT</sequence>
<dbReference type="InterPro" id="IPR003954">
    <property type="entry name" value="RRM_euk-type"/>
</dbReference>
<evidence type="ECO:0000256" key="5">
    <source>
        <dbReference type="PROSITE-ProRule" id="PRU00176"/>
    </source>
</evidence>
<dbReference type="AlphaFoldDB" id="A0A1B6HZE5"/>
<dbReference type="GO" id="GO:1990904">
    <property type="term" value="C:ribonucleoprotein complex"/>
    <property type="evidence" value="ECO:0007669"/>
    <property type="project" value="InterPro"/>
</dbReference>
<dbReference type="FunFam" id="3.30.70.330:FF:000383">
    <property type="entry name" value="Sex lethal, isoform D"/>
    <property type="match status" value="1"/>
</dbReference>
<proteinExistence type="predicted"/>
<dbReference type="InterPro" id="IPR002343">
    <property type="entry name" value="Hud_Sxl_RNA"/>
</dbReference>
<evidence type="ECO:0000256" key="4">
    <source>
        <dbReference type="ARBA" id="ARBA00023242"/>
    </source>
</evidence>
<feature type="non-terminal residue" evidence="8">
    <location>
        <position position="353"/>
    </location>
</feature>
<feature type="domain" description="RRM" evidence="7">
    <location>
        <begin position="62"/>
        <end position="140"/>
    </location>
</feature>
<evidence type="ECO:0000313" key="8">
    <source>
        <dbReference type="EMBL" id="JAS80058.1"/>
    </source>
</evidence>
<name>A0A1B6HZE5_9HEMI</name>
<dbReference type="GO" id="GO:0005737">
    <property type="term" value="C:cytoplasm"/>
    <property type="evidence" value="ECO:0007669"/>
    <property type="project" value="UniProtKB-ARBA"/>
</dbReference>
<dbReference type="PANTHER" id="PTHR48025:SF1">
    <property type="entry name" value="RRM DOMAIN-CONTAINING PROTEIN"/>
    <property type="match status" value="1"/>
</dbReference>
<dbReference type="InterPro" id="IPR000504">
    <property type="entry name" value="RRM_dom"/>
</dbReference>
<dbReference type="PROSITE" id="PS50102">
    <property type="entry name" value="RRM"/>
    <property type="match status" value="2"/>
</dbReference>
<evidence type="ECO:0000259" key="7">
    <source>
        <dbReference type="PROSITE" id="PS50102"/>
    </source>
</evidence>
<comment type="subcellular location">
    <subcellularLocation>
        <location evidence="1">Nucleus</location>
    </subcellularLocation>
</comment>
<dbReference type="GO" id="GO:0008266">
    <property type="term" value="F:poly(U) RNA binding"/>
    <property type="evidence" value="ECO:0007669"/>
    <property type="project" value="UniProtKB-ARBA"/>
</dbReference>
<dbReference type="SUPFAM" id="SSF54928">
    <property type="entry name" value="RNA-binding domain, RBD"/>
    <property type="match status" value="1"/>
</dbReference>
<evidence type="ECO:0000256" key="6">
    <source>
        <dbReference type="SAM" id="Phobius"/>
    </source>
</evidence>
<protein>
    <recommendedName>
        <fullName evidence="7">RRM domain-containing protein</fullName>
    </recommendedName>
</protein>
<dbReference type="GO" id="GO:0050686">
    <property type="term" value="P:negative regulation of mRNA processing"/>
    <property type="evidence" value="ECO:0007669"/>
    <property type="project" value="UniProtKB-ARBA"/>
</dbReference>
<dbReference type="Pfam" id="PF00076">
    <property type="entry name" value="RRM_1"/>
    <property type="match status" value="2"/>
</dbReference>
<dbReference type="InterPro" id="IPR012677">
    <property type="entry name" value="Nucleotide-bd_a/b_plait_sf"/>
</dbReference>
<dbReference type="PRINTS" id="PR00961">
    <property type="entry name" value="HUDSXLRNA"/>
</dbReference>
<dbReference type="Gene3D" id="3.30.70.330">
    <property type="match status" value="2"/>
</dbReference>
<feature type="non-terminal residue" evidence="8">
    <location>
        <position position="1"/>
    </location>
</feature>
<keyword evidence="4" id="KW-0539">Nucleus</keyword>
<evidence type="ECO:0000256" key="1">
    <source>
        <dbReference type="ARBA" id="ARBA00004123"/>
    </source>
</evidence>
<reference evidence="8" key="1">
    <citation type="submission" date="2015-11" db="EMBL/GenBank/DDBJ databases">
        <title>De novo transcriptome assembly of four potential Pierce s Disease insect vectors from Arizona vineyards.</title>
        <authorList>
            <person name="Tassone E.E."/>
        </authorList>
    </citation>
    <scope>NUCLEOTIDE SEQUENCE</scope>
</reference>
<gene>
    <name evidence="8" type="ORF">g.6770</name>
</gene>
<dbReference type="InterPro" id="IPR035979">
    <property type="entry name" value="RBD_domain_sf"/>
</dbReference>
<dbReference type="PANTHER" id="PTHR48025">
    <property type="entry name" value="OS02G0815200 PROTEIN"/>
    <property type="match status" value="1"/>
</dbReference>
<feature type="domain" description="RRM" evidence="7">
    <location>
        <begin position="148"/>
        <end position="228"/>
    </location>
</feature>
<dbReference type="GO" id="GO:0010629">
    <property type="term" value="P:negative regulation of gene expression"/>
    <property type="evidence" value="ECO:0007669"/>
    <property type="project" value="UniProtKB-ARBA"/>
</dbReference>
<organism evidence="8">
    <name type="scientific">Homalodisca liturata</name>
    <dbReference type="NCBI Taxonomy" id="320908"/>
    <lineage>
        <taxon>Eukaryota</taxon>
        <taxon>Metazoa</taxon>
        <taxon>Ecdysozoa</taxon>
        <taxon>Arthropoda</taxon>
        <taxon>Hexapoda</taxon>
        <taxon>Insecta</taxon>
        <taxon>Pterygota</taxon>
        <taxon>Neoptera</taxon>
        <taxon>Paraneoptera</taxon>
        <taxon>Hemiptera</taxon>
        <taxon>Auchenorrhyncha</taxon>
        <taxon>Membracoidea</taxon>
        <taxon>Cicadellidae</taxon>
        <taxon>Cicadellinae</taxon>
        <taxon>Proconiini</taxon>
        <taxon>Homalodisca</taxon>
    </lineage>
</organism>
<evidence type="ECO:0000256" key="2">
    <source>
        <dbReference type="ARBA" id="ARBA00022737"/>
    </source>
</evidence>
<accession>A0A1B6HZE5</accession>
<dbReference type="FunFam" id="3.30.70.330:FF:000205">
    <property type="entry name" value="Sex lethal, isoform B"/>
    <property type="match status" value="1"/>
</dbReference>
<dbReference type="EMBL" id="GECU01027648">
    <property type="protein sequence ID" value="JAS80058.1"/>
    <property type="molecule type" value="Transcribed_RNA"/>
</dbReference>
<dbReference type="InterPro" id="IPR050502">
    <property type="entry name" value="Euk_RNA-bind_prot"/>
</dbReference>
<dbReference type="SMART" id="SM00360">
    <property type="entry name" value="RRM"/>
    <property type="match status" value="2"/>
</dbReference>
<dbReference type="GO" id="GO:0009967">
    <property type="term" value="P:positive regulation of signal transduction"/>
    <property type="evidence" value="ECO:0007669"/>
    <property type="project" value="UniProtKB-ARBA"/>
</dbReference>
<keyword evidence="6" id="KW-0812">Transmembrane</keyword>
<feature type="transmembrane region" description="Helical" evidence="6">
    <location>
        <begin position="28"/>
        <end position="46"/>
    </location>
</feature>
<keyword evidence="6" id="KW-1133">Transmembrane helix</keyword>